<dbReference type="AlphaFoldDB" id="A0A5C3LFC7"/>
<dbReference type="EMBL" id="ML213741">
    <property type="protein sequence ID" value="TFK31508.1"/>
    <property type="molecule type" value="Genomic_DNA"/>
</dbReference>
<keyword evidence="2" id="KW-1185">Reference proteome</keyword>
<sequence length="155" mass="17254">MFFPPFTLAQEHNMDGYHLLPSSPLRFPSSTTQPPKQPRHFLFPSFTYLSLRNKHNPLKLLALNLLLPFPVLKGLKMGGLGVAGSSCIELQRALVSTFSMSSDLFDCFTSVTVGEGLRFEAEYEDTDEEDAALQGLPRSLKKIVLQARLAPTIGW</sequence>
<reference evidence="1 2" key="1">
    <citation type="journal article" date="2019" name="Nat. Ecol. Evol.">
        <title>Megaphylogeny resolves global patterns of mushroom evolution.</title>
        <authorList>
            <person name="Varga T."/>
            <person name="Krizsan K."/>
            <person name="Foldi C."/>
            <person name="Dima B."/>
            <person name="Sanchez-Garcia M."/>
            <person name="Sanchez-Ramirez S."/>
            <person name="Szollosi G.J."/>
            <person name="Szarkandi J.G."/>
            <person name="Papp V."/>
            <person name="Albert L."/>
            <person name="Andreopoulos W."/>
            <person name="Angelini C."/>
            <person name="Antonin V."/>
            <person name="Barry K.W."/>
            <person name="Bougher N.L."/>
            <person name="Buchanan P."/>
            <person name="Buyck B."/>
            <person name="Bense V."/>
            <person name="Catcheside P."/>
            <person name="Chovatia M."/>
            <person name="Cooper J."/>
            <person name="Damon W."/>
            <person name="Desjardin D."/>
            <person name="Finy P."/>
            <person name="Geml J."/>
            <person name="Haridas S."/>
            <person name="Hughes K."/>
            <person name="Justo A."/>
            <person name="Karasinski D."/>
            <person name="Kautmanova I."/>
            <person name="Kiss B."/>
            <person name="Kocsube S."/>
            <person name="Kotiranta H."/>
            <person name="LaButti K.M."/>
            <person name="Lechner B.E."/>
            <person name="Liimatainen K."/>
            <person name="Lipzen A."/>
            <person name="Lukacs Z."/>
            <person name="Mihaltcheva S."/>
            <person name="Morgado L.N."/>
            <person name="Niskanen T."/>
            <person name="Noordeloos M.E."/>
            <person name="Ohm R.A."/>
            <person name="Ortiz-Santana B."/>
            <person name="Ovrebo C."/>
            <person name="Racz N."/>
            <person name="Riley R."/>
            <person name="Savchenko A."/>
            <person name="Shiryaev A."/>
            <person name="Soop K."/>
            <person name="Spirin V."/>
            <person name="Szebenyi C."/>
            <person name="Tomsovsky M."/>
            <person name="Tulloss R.E."/>
            <person name="Uehling J."/>
            <person name="Grigoriev I.V."/>
            <person name="Vagvolgyi C."/>
            <person name="Papp T."/>
            <person name="Martin F.M."/>
            <person name="Miettinen O."/>
            <person name="Hibbett D.S."/>
            <person name="Nagy L.G."/>
        </authorList>
    </citation>
    <scope>NUCLEOTIDE SEQUENCE [LARGE SCALE GENOMIC DNA]</scope>
    <source>
        <strain evidence="1 2">CBS 166.37</strain>
    </source>
</reference>
<name>A0A5C3LFC7_9AGAR</name>
<dbReference type="Proteomes" id="UP000308652">
    <property type="component" value="Unassembled WGS sequence"/>
</dbReference>
<protein>
    <submittedName>
        <fullName evidence="1">Uncharacterized protein</fullName>
    </submittedName>
</protein>
<evidence type="ECO:0000313" key="1">
    <source>
        <dbReference type="EMBL" id="TFK31508.1"/>
    </source>
</evidence>
<evidence type="ECO:0000313" key="2">
    <source>
        <dbReference type="Proteomes" id="UP000308652"/>
    </source>
</evidence>
<accession>A0A5C3LFC7</accession>
<gene>
    <name evidence="1" type="ORF">BDQ12DRAFT_128805</name>
</gene>
<proteinExistence type="predicted"/>
<organism evidence="1 2">
    <name type="scientific">Crucibulum laeve</name>
    <dbReference type="NCBI Taxonomy" id="68775"/>
    <lineage>
        <taxon>Eukaryota</taxon>
        <taxon>Fungi</taxon>
        <taxon>Dikarya</taxon>
        <taxon>Basidiomycota</taxon>
        <taxon>Agaricomycotina</taxon>
        <taxon>Agaricomycetes</taxon>
        <taxon>Agaricomycetidae</taxon>
        <taxon>Agaricales</taxon>
        <taxon>Agaricineae</taxon>
        <taxon>Nidulariaceae</taxon>
        <taxon>Crucibulum</taxon>
    </lineage>
</organism>